<dbReference type="InterPro" id="IPR011105">
    <property type="entry name" value="Cell_wall_hydrolase_SleB"/>
</dbReference>
<reference evidence="3 4" key="1">
    <citation type="submission" date="2020-06" db="EMBL/GenBank/DDBJ databases">
        <authorList>
            <person name="Kim S.-J."/>
            <person name="Park S.-J."/>
        </authorList>
    </citation>
    <scope>NUCLEOTIDE SEQUENCE [LARGE SCALE GENOMIC DNA]</scope>
    <source>
        <strain evidence="3 4">SW-151</strain>
    </source>
</reference>
<dbReference type="Proteomes" id="UP000652427">
    <property type="component" value="Unassembled WGS sequence"/>
</dbReference>
<feature type="transmembrane region" description="Helical" evidence="1">
    <location>
        <begin position="31"/>
        <end position="49"/>
    </location>
</feature>
<sequence>MIHQSKFGAAEPIREALIGSDNGQSTDQRPVFFLLLLLIAIAVITWATYDRWSGPVLNWLDADGENMPEAATMFAKRTAEQKMLIEVTQGELAEAVVTGETAKAANEALPFSDQLVSAARPFRLVDIAANEVARAETCLTQAIYYEAGFESLGGKRAVAQVVLNRMRHPAFPSSVCGVIYQGHQARVCQFSFTCDGALFRKPQKAAWAVSRSVAEAALAGFVEASVGTATHYHADYVSPYWAPKLAKIKQLGAHIFYAWPGAWGQRAAFSSRYSGREYIPSLDLIRKPSEEIEDAAVIDFAKTGLSVAPAVTDRHAKTDVGGRLDVNKGWTLRIPEPSETRGNFAKLTNIQHAPVAAPKTGSEGVGQ</sequence>
<evidence type="ECO:0000259" key="2">
    <source>
        <dbReference type="Pfam" id="PF07486"/>
    </source>
</evidence>
<keyword evidence="1" id="KW-1133">Transmembrane helix</keyword>
<keyword evidence="4" id="KW-1185">Reference proteome</keyword>
<keyword evidence="1" id="KW-0472">Membrane</keyword>
<evidence type="ECO:0000313" key="3">
    <source>
        <dbReference type="EMBL" id="NVD28384.1"/>
    </source>
</evidence>
<evidence type="ECO:0000256" key="1">
    <source>
        <dbReference type="SAM" id="Phobius"/>
    </source>
</evidence>
<dbReference type="RefSeq" id="WP_176279842.1">
    <property type="nucleotide sequence ID" value="NZ_JABWMH010000003.1"/>
</dbReference>
<dbReference type="EMBL" id="JABWMH010000003">
    <property type="protein sequence ID" value="NVD28384.1"/>
    <property type="molecule type" value="Genomic_DNA"/>
</dbReference>
<proteinExistence type="predicted"/>
<gene>
    <name evidence="3" type="ORF">HUO14_10770</name>
</gene>
<dbReference type="Gene3D" id="1.10.10.2520">
    <property type="entry name" value="Cell wall hydrolase SleB, domain 1"/>
    <property type="match status" value="1"/>
</dbReference>
<organism evidence="3 4">
    <name type="scientific">Parasphingorhabdus flavimaris</name>
    <dbReference type="NCBI Taxonomy" id="266812"/>
    <lineage>
        <taxon>Bacteria</taxon>
        <taxon>Pseudomonadati</taxon>
        <taxon>Pseudomonadota</taxon>
        <taxon>Alphaproteobacteria</taxon>
        <taxon>Sphingomonadales</taxon>
        <taxon>Sphingomonadaceae</taxon>
        <taxon>Parasphingorhabdus</taxon>
    </lineage>
</organism>
<feature type="domain" description="Cell wall hydrolase SleB" evidence="2">
    <location>
        <begin position="150"/>
        <end position="257"/>
    </location>
</feature>
<evidence type="ECO:0000313" key="4">
    <source>
        <dbReference type="Proteomes" id="UP000652427"/>
    </source>
</evidence>
<comment type="caution">
    <text evidence="3">The sequence shown here is derived from an EMBL/GenBank/DDBJ whole genome shotgun (WGS) entry which is preliminary data.</text>
</comment>
<dbReference type="GO" id="GO:0016787">
    <property type="term" value="F:hydrolase activity"/>
    <property type="evidence" value="ECO:0007669"/>
    <property type="project" value="UniProtKB-KW"/>
</dbReference>
<dbReference type="Pfam" id="PF07486">
    <property type="entry name" value="Hydrolase_2"/>
    <property type="match status" value="1"/>
</dbReference>
<accession>A0ABX2N3V5</accession>
<name>A0ABX2N3V5_9SPHN</name>
<keyword evidence="1" id="KW-0812">Transmembrane</keyword>
<keyword evidence="3" id="KW-0378">Hydrolase</keyword>
<dbReference type="InterPro" id="IPR042047">
    <property type="entry name" value="SleB_dom1"/>
</dbReference>
<protein>
    <submittedName>
        <fullName evidence="3">Cell wall hydrolase</fullName>
    </submittedName>
</protein>